<keyword evidence="2" id="KW-1185">Reference proteome</keyword>
<dbReference type="RefSeq" id="XP_056519482.1">
    <property type="nucleotide sequence ID" value="XM_056669652.1"/>
</dbReference>
<reference evidence="1" key="1">
    <citation type="submission" date="2022-11" db="EMBL/GenBank/DDBJ databases">
        <authorList>
            <person name="Petersen C."/>
        </authorList>
    </citation>
    <scope>NUCLEOTIDE SEQUENCE</scope>
    <source>
        <strain evidence="1">IBT 22155</strain>
    </source>
</reference>
<accession>A0A9W9GP45</accession>
<dbReference type="Proteomes" id="UP001149079">
    <property type="component" value="Unassembled WGS sequence"/>
</dbReference>
<comment type="caution">
    <text evidence="1">The sequence shown here is derived from an EMBL/GenBank/DDBJ whole genome shotgun (WGS) entry which is preliminary data.</text>
</comment>
<organism evidence="1 2">
    <name type="scientific">Penicillium bovifimosum</name>
    <dbReference type="NCBI Taxonomy" id="126998"/>
    <lineage>
        <taxon>Eukaryota</taxon>
        <taxon>Fungi</taxon>
        <taxon>Dikarya</taxon>
        <taxon>Ascomycota</taxon>
        <taxon>Pezizomycotina</taxon>
        <taxon>Eurotiomycetes</taxon>
        <taxon>Eurotiomycetidae</taxon>
        <taxon>Eurotiales</taxon>
        <taxon>Aspergillaceae</taxon>
        <taxon>Penicillium</taxon>
    </lineage>
</organism>
<dbReference type="PANTHER" id="PTHR38846">
    <property type="entry name" value="C3H1-TYPE DOMAIN-CONTAINING PROTEIN"/>
    <property type="match status" value="1"/>
</dbReference>
<evidence type="ECO:0000313" key="2">
    <source>
        <dbReference type="Proteomes" id="UP001149079"/>
    </source>
</evidence>
<proteinExistence type="predicted"/>
<reference evidence="1" key="2">
    <citation type="journal article" date="2023" name="IMA Fungus">
        <title>Comparative genomic study of the Penicillium genus elucidates a diverse pangenome and 15 lateral gene transfer events.</title>
        <authorList>
            <person name="Petersen C."/>
            <person name="Sorensen T."/>
            <person name="Nielsen M.R."/>
            <person name="Sondergaard T.E."/>
            <person name="Sorensen J.L."/>
            <person name="Fitzpatrick D.A."/>
            <person name="Frisvad J.C."/>
            <person name="Nielsen K.L."/>
        </authorList>
    </citation>
    <scope>NUCLEOTIDE SEQUENCE</scope>
    <source>
        <strain evidence="1">IBT 22155</strain>
    </source>
</reference>
<dbReference type="PANTHER" id="PTHR38846:SF1">
    <property type="entry name" value="C3H1-TYPE DOMAIN-CONTAINING PROTEIN"/>
    <property type="match status" value="1"/>
</dbReference>
<evidence type="ECO:0000313" key="1">
    <source>
        <dbReference type="EMBL" id="KAJ5125083.1"/>
    </source>
</evidence>
<dbReference type="EMBL" id="JAPQKL010000006">
    <property type="protein sequence ID" value="KAJ5125083.1"/>
    <property type="molecule type" value="Genomic_DNA"/>
</dbReference>
<dbReference type="OrthoDB" id="6105938at2759"/>
<protein>
    <submittedName>
        <fullName evidence="1">Uncharacterized protein</fullName>
    </submittedName>
</protein>
<sequence>MLIPLSILQHPNGYLRELNVTYDPDLPISHAFGRVSVQRGWKPGSKRWRKAWNACMNSEYNRLIGSRVTSLATWQELCAKVGLRGSFESINKCKKALARVHVNIVDLLECWNSDSTPTIFKSQKALAVYTQGSQKYFKRDVAKQDNVLKVLLRKLI</sequence>
<gene>
    <name evidence="1" type="ORF">N7515_008908</name>
</gene>
<dbReference type="AlphaFoldDB" id="A0A9W9GP45"/>
<name>A0A9W9GP45_9EURO</name>
<dbReference type="GeneID" id="81408822"/>